<dbReference type="EMBL" id="JBHRZI010000005">
    <property type="protein sequence ID" value="MFC3890606.1"/>
    <property type="molecule type" value="Genomic_DNA"/>
</dbReference>
<evidence type="ECO:0000313" key="1">
    <source>
        <dbReference type="EMBL" id="MFC3890606.1"/>
    </source>
</evidence>
<sequence length="43" mass="4537">MTAITIELTPPPAAPDAVVMVDDVEQLSAFNRCSCAVGDDLPY</sequence>
<dbReference type="Proteomes" id="UP001595690">
    <property type="component" value="Unassembled WGS sequence"/>
</dbReference>
<accession>A0ABV8BK02</accession>
<name>A0ABV8BK02_9PSEU</name>
<evidence type="ECO:0000313" key="2">
    <source>
        <dbReference type="Proteomes" id="UP001595690"/>
    </source>
</evidence>
<organism evidence="1 2">
    <name type="scientific">Lentzea rhizosphaerae</name>
    <dbReference type="NCBI Taxonomy" id="2041025"/>
    <lineage>
        <taxon>Bacteria</taxon>
        <taxon>Bacillati</taxon>
        <taxon>Actinomycetota</taxon>
        <taxon>Actinomycetes</taxon>
        <taxon>Pseudonocardiales</taxon>
        <taxon>Pseudonocardiaceae</taxon>
        <taxon>Lentzea</taxon>
    </lineage>
</organism>
<comment type="caution">
    <text evidence="1">The sequence shown here is derived from an EMBL/GenBank/DDBJ whole genome shotgun (WGS) entry which is preliminary data.</text>
</comment>
<protein>
    <recommendedName>
        <fullName evidence="3">GNAT family N-acetyltransferase</fullName>
    </recommendedName>
</protein>
<dbReference type="RefSeq" id="WP_382368748.1">
    <property type="nucleotide sequence ID" value="NZ_JBHRZI010000005.1"/>
</dbReference>
<gene>
    <name evidence="1" type="ORF">ACFOWZ_03915</name>
</gene>
<keyword evidence="2" id="KW-1185">Reference proteome</keyword>
<proteinExistence type="predicted"/>
<evidence type="ECO:0008006" key="3">
    <source>
        <dbReference type="Google" id="ProtNLM"/>
    </source>
</evidence>
<reference evidence="2" key="1">
    <citation type="journal article" date="2019" name="Int. J. Syst. Evol. Microbiol.">
        <title>The Global Catalogue of Microorganisms (GCM) 10K type strain sequencing project: providing services to taxonomists for standard genome sequencing and annotation.</title>
        <authorList>
            <consortium name="The Broad Institute Genomics Platform"/>
            <consortium name="The Broad Institute Genome Sequencing Center for Infectious Disease"/>
            <person name="Wu L."/>
            <person name="Ma J."/>
        </authorList>
    </citation>
    <scope>NUCLEOTIDE SEQUENCE [LARGE SCALE GENOMIC DNA]</scope>
    <source>
        <strain evidence="2">CGMCC 4.7405</strain>
    </source>
</reference>